<accession>A0A8C8SXF4</accession>
<evidence type="ECO:0000256" key="3">
    <source>
        <dbReference type="ARBA" id="ARBA00022692"/>
    </source>
</evidence>
<evidence type="ECO:0000256" key="10">
    <source>
        <dbReference type="ARBA" id="ARBA00023224"/>
    </source>
</evidence>
<feature type="transmembrane region" description="Helical" evidence="15">
    <location>
        <begin position="150"/>
        <end position="173"/>
    </location>
</feature>
<evidence type="ECO:0000256" key="5">
    <source>
        <dbReference type="ARBA" id="ARBA00023040"/>
    </source>
</evidence>
<comment type="function">
    <text evidence="12">G-protein-coupled receptor of lysophosphatidylserine (LysoPS) that plays different roles in immune response. Acts a damage-sensing receptor that triggers tissue repair upon recognition of dying neutrophils. Mechanistically, apoptotic neutrophils release lysophosphatydilserine that are recognized by type 3 innate lymphoid cells (ILC3s) via GPR34, which activates downstream PI3K-AKT and RAS-ERK signaling pathways leading to STAT3 activation and IL-22 production. Plays an important role in microglial function, controlling morphology and phagocytosis.</text>
</comment>
<evidence type="ECO:0000256" key="4">
    <source>
        <dbReference type="ARBA" id="ARBA00022989"/>
    </source>
</evidence>
<keyword evidence="5 13" id="KW-0297">G-protein coupled receptor</keyword>
<evidence type="ECO:0000256" key="11">
    <source>
        <dbReference type="ARBA" id="ARBA00035691"/>
    </source>
</evidence>
<dbReference type="Pfam" id="PF00001">
    <property type="entry name" value="7tm_1"/>
    <property type="match status" value="1"/>
</dbReference>
<dbReference type="PROSITE" id="PS50262">
    <property type="entry name" value="G_PROTEIN_RECEP_F1_2"/>
    <property type="match status" value="1"/>
</dbReference>
<dbReference type="InterPro" id="IPR017452">
    <property type="entry name" value="GPCR_Rhodpsn_7TM"/>
</dbReference>
<reference evidence="17" key="1">
    <citation type="submission" date="2025-08" db="UniProtKB">
        <authorList>
            <consortium name="Ensembl"/>
        </authorList>
    </citation>
    <scope>IDENTIFICATION</scope>
</reference>
<proteinExistence type="inferred from homology"/>
<dbReference type="Gene3D" id="1.20.1070.10">
    <property type="entry name" value="Rhodopsin 7-helix transmembrane proteins"/>
    <property type="match status" value="1"/>
</dbReference>
<dbReference type="InterPro" id="IPR047160">
    <property type="entry name" value="GP183-like"/>
</dbReference>
<sequence length="349" mass="39494">MKGTPGVQAMGPGNTLSPADVRTQPSSNTSYCEIRDDFLAVTLPVVYSLIFIISLLSNLLALWVFWRHTQKTTSITVYMRNLALSDLLLALCLPFRVAYQSQSGPLMLCTAVGAFFYLNMYVSIMFLSLISLDRYLKLIWPLKQFKIHTLPCSTVAARVVWLLCSVFTLPFFFETRREGPCNHKCFHFKSKSLLGAVLNMVAVVTFFIHLLLFLYFYGKISSRFHKVSSGEAQQQIKRMSHRAVRKIFVVLAIFIVCFVPYHVIRVPYILAQAGVITSMQWKQVLHLVNELVLCISALNSCLDPVIFFFLSSSFRRAVLCTLQGKLKRALLRNQGAQIHSKSVTEAGLD</sequence>
<dbReference type="Ensembl" id="ENSPCET00000027487.1">
    <property type="protein sequence ID" value="ENSPCEP00000026596.1"/>
    <property type="gene ID" value="ENSPCEG00000019929.1"/>
</dbReference>
<evidence type="ECO:0000256" key="14">
    <source>
        <dbReference type="SAM" id="MobiDB-lite"/>
    </source>
</evidence>
<evidence type="ECO:0000256" key="7">
    <source>
        <dbReference type="ARBA" id="ARBA00023157"/>
    </source>
</evidence>
<feature type="region of interest" description="Disordered" evidence="14">
    <location>
        <begin position="1"/>
        <end position="25"/>
    </location>
</feature>
<feature type="transmembrane region" description="Helical" evidence="15">
    <location>
        <begin position="78"/>
        <end position="99"/>
    </location>
</feature>
<keyword evidence="2" id="KW-1003">Cell membrane</keyword>
<dbReference type="SUPFAM" id="SSF81321">
    <property type="entry name" value="Family A G protein-coupled receptor-like"/>
    <property type="match status" value="1"/>
</dbReference>
<evidence type="ECO:0000256" key="12">
    <source>
        <dbReference type="ARBA" id="ARBA00045234"/>
    </source>
</evidence>
<comment type="subcellular location">
    <subcellularLocation>
        <location evidence="1">Cell membrane</location>
        <topology evidence="1">Multi-pass membrane protein</topology>
    </subcellularLocation>
</comment>
<dbReference type="PROSITE" id="PS00237">
    <property type="entry name" value="G_PROTEIN_RECEP_F1_1"/>
    <property type="match status" value="1"/>
</dbReference>
<dbReference type="GO" id="GO:0004930">
    <property type="term" value="F:G protein-coupled receptor activity"/>
    <property type="evidence" value="ECO:0007669"/>
    <property type="project" value="UniProtKB-KW"/>
</dbReference>
<keyword evidence="6 15" id="KW-0472">Membrane</keyword>
<dbReference type="Proteomes" id="UP000694393">
    <property type="component" value="Unplaced"/>
</dbReference>
<dbReference type="AlphaFoldDB" id="A0A8C8SXF4"/>
<evidence type="ECO:0000256" key="8">
    <source>
        <dbReference type="ARBA" id="ARBA00023170"/>
    </source>
</evidence>
<protein>
    <recommendedName>
        <fullName evidence="11">Probable G-protein coupled receptor 34</fullName>
    </recommendedName>
</protein>
<evidence type="ECO:0000256" key="9">
    <source>
        <dbReference type="ARBA" id="ARBA00023180"/>
    </source>
</evidence>
<dbReference type="InterPro" id="IPR000276">
    <property type="entry name" value="GPCR_Rhodpsn"/>
</dbReference>
<keyword evidence="7" id="KW-1015">Disulfide bond</keyword>
<dbReference type="PANTHER" id="PTHR24237:SF14">
    <property type="entry name" value="G-PROTEIN COUPLED RECEPTORS FAMILY 1 PROFILE DOMAIN-CONTAINING PROTEIN"/>
    <property type="match status" value="1"/>
</dbReference>
<dbReference type="FunFam" id="1.20.1070.10:FF:000150">
    <property type="entry name" value="probable G-protein coupled receptor 34"/>
    <property type="match status" value="1"/>
</dbReference>
<feature type="transmembrane region" description="Helical" evidence="15">
    <location>
        <begin position="247"/>
        <end position="264"/>
    </location>
</feature>
<comment type="similarity">
    <text evidence="13">Belongs to the G-protein coupled receptor 1 family.</text>
</comment>
<feature type="transmembrane region" description="Helical" evidence="15">
    <location>
        <begin position="105"/>
        <end position="130"/>
    </location>
</feature>
<dbReference type="PRINTS" id="PR00237">
    <property type="entry name" value="GPCRRHODOPSN"/>
</dbReference>
<dbReference type="GO" id="GO:0005886">
    <property type="term" value="C:plasma membrane"/>
    <property type="evidence" value="ECO:0007669"/>
    <property type="project" value="UniProtKB-SubCell"/>
</dbReference>
<evidence type="ECO:0000256" key="1">
    <source>
        <dbReference type="ARBA" id="ARBA00004651"/>
    </source>
</evidence>
<feature type="transmembrane region" description="Helical" evidence="15">
    <location>
        <begin position="193"/>
        <end position="217"/>
    </location>
</feature>
<keyword evidence="18" id="KW-1185">Reference proteome</keyword>
<evidence type="ECO:0000313" key="18">
    <source>
        <dbReference type="Proteomes" id="UP000694393"/>
    </source>
</evidence>
<evidence type="ECO:0000256" key="6">
    <source>
        <dbReference type="ARBA" id="ARBA00023136"/>
    </source>
</evidence>
<dbReference type="GO" id="GO:0008142">
    <property type="term" value="F:oxysterol binding"/>
    <property type="evidence" value="ECO:0007669"/>
    <property type="project" value="InterPro"/>
</dbReference>
<organism evidence="17 18">
    <name type="scientific">Pelusios castaneus</name>
    <name type="common">West African mud turtle</name>
    <dbReference type="NCBI Taxonomy" id="367368"/>
    <lineage>
        <taxon>Eukaryota</taxon>
        <taxon>Metazoa</taxon>
        <taxon>Chordata</taxon>
        <taxon>Craniata</taxon>
        <taxon>Vertebrata</taxon>
        <taxon>Euteleostomi</taxon>
        <taxon>Archelosauria</taxon>
        <taxon>Testudinata</taxon>
        <taxon>Testudines</taxon>
        <taxon>Pleurodira</taxon>
        <taxon>Pelomedusidae</taxon>
        <taxon>Pelusios</taxon>
    </lineage>
</organism>
<evidence type="ECO:0000313" key="17">
    <source>
        <dbReference type="Ensembl" id="ENSPCEP00000026596.1"/>
    </source>
</evidence>
<feature type="transmembrane region" description="Helical" evidence="15">
    <location>
        <begin position="45"/>
        <end position="66"/>
    </location>
</feature>
<feature type="transmembrane region" description="Helical" evidence="15">
    <location>
        <begin position="284"/>
        <end position="310"/>
    </location>
</feature>
<evidence type="ECO:0000259" key="16">
    <source>
        <dbReference type="PROSITE" id="PS50262"/>
    </source>
</evidence>
<evidence type="ECO:0000256" key="13">
    <source>
        <dbReference type="RuleBase" id="RU000688"/>
    </source>
</evidence>
<dbReference type="PANTHER" id="PTHR24237">
    <property type="entry name" value="G-PROTEIN COUPLED RECEPTOR"/>
    <property type="match status" value="1"/>
</dbReference>
<keyword evidence="8 13" id="KW-0675">Receptor</keyword>
<evidence type="ECO:0000256" key="2">
    <source>
        <dbReference type="ARBA" id="ARBA00022475"/>
    </source>
</evidence>
<keyword evidence="3 13" id="KW-0812">Transmembrane</keyword>
<reference evidence="17" key="2">
    <citation type="submission" date="2025-09" db="UniProtKB">
        <authorList>
            <consortium name="Ensembl"/>
        </authorList>
    </citation>
    <scope>IDENTIFICATION</scope>
</reference>
<keyword evidence="4 15" id="KW-1133">Transmembrane helix</keyword>
<name>A0A8C8SXF4_9SAUR</name>
<keyword evidence="10 13" id="KW-0807">Transducer</keyword>
<keyword evidence="9" id="KW-0325">Glycoprotein</keyword>
<evidence type="ECO:0000256" key="15">
    <source>
        <dbReference type="SAM" id="Phobius"/>
    </source>
</evidence>
<feature type="domain" description="G-protein coupled receptors family 1 profile" evidence="16">
    <location>
        <begin position="57"/>
        <end position="307"/>
    </location>
</feature>